<keyword evidence="3" id="KW-1185">Reference proteome</keyword>
<reference evidence="2" key="1">
    <citation type="submission" date="2020-11" db="EMBL/GenBank/DDBJ databases">
        <authorList>
            <person name="Tran Van P."/>
        </authorList>
    </citation>
    <scope>NUCLEOTIDE SEQUENCE</scope>
</reference>
<dbReference type="Proteomes" id="UP000678499">
    <property type="component" value="Unassembled WGS sequence"/>
</dbReference>
<dbReference type="Gene3D" id="3.40.50.720">
    <property type="entry name" value="NAD(P)-binding Rossmann-like Domain"/>
    <property type="match status" value="1"/>
</dbReference>
<dbReference type="Pfam" id="PF13561">
    <property type="entry name" value="adh_short_C2"/>
    <property type="match status" value="1"/>
</dbReference>
<dbReference type="InterPro" id="IPR020904">
    <property type="entry name" value="Sc_DH/Rdtase_CS"/>
</dbReference>
<dbReference type="PANTHER" id="PTHR43975">
    <property type="entry name" value="ZGC:101858"/>
    <property type="match status" value="1"/>
</dbReference>
<evidence type="ECO:0000313" key="3">
    <source>
        <dbReference type="Proteomes" id="UP000678499"/>
    </source>
</evidence>
<dbReference type="GO" id="GO:0016491">
    <property type="term" value="F:oxidoreductase activity"/>
    <property type="evidence" value="ECO:0007669"/>
    <property type="project" value="UniProtKB-KW"/>
</dbReference>
<dbReference type="PRINTS" id="PR00081">
    <property type="entry name" value="GDHRDH"/>
</dbReference>
<dbReference type="PROSITE" id="PS00061">
    <property type="entry name" value="ADH_SHORT"/>
    <property type="match status" value="1"/>
</dbReference>
<dbReference type="SUPFAM" id="SSF51735">
    <property type="entry name" value="NAD(P)-binding Rossmann-fold domains"/>
    <property type="match status" value="1"/>
</dbReference>
<name>A0A7R9BDR6_9CRUS</name>
<evidence type="ECO:0000313" key="2">
    <source>
        <dbReference type="EMBL" id="CAD7272447.1"/>
    </source>
</evidence>
<evidence type="ECO:0000256" key="1">
    <source>
        <dbReference type="ARBA" id="ARBA00023002"/>
    </source>
</evidence>
<sequence>MSVAAGTPKGSYVGLEKKVVLITGASSGIGAGAAEVFACHGSSLILCGRNAENLQQTADKCIELGLSPDKIVQVVGDVAEKEDLEAYLNKGLEKFGRLDVVVANAGIGVPGNLETLTLEQYEHQQLVNTTSVFSLLKLAMPELKKTRGNVVAVSSIAGLKPIDSMLTYCVSKAGMDQMIRCISLEVAKDGVRVNCINPGAIYTNIFNAMGIFGDGMTYEKANALVSKTHPIGRIGNVYETGKAIAFLASDDASFITGVTLRVDGGAALVLPLPDIPLGNK</sequence>
<dbReference type="FunFam" id="3.40.50.720:FF:000084">
    <property type="entry name" value="Short-chain dehydrogenase reductase"/>
    <property type="match status" value="1"/>
</dbReference>
<protein>
    <submittedName>
        <fullName evidence="2">Uncharacterized protein</fullName>
    </submittedName>
</protein>
<dbReference type="AlphaFoldDB" id="A0A7R9BDR6"/>
<dbReference type="PANTHER" id="PTHR43975:SF2">
    <property type="entry name" value="EG:BACR7A4.14 PROTEIN-RELATED"/>
    <property type="match status" value="1"/>
</dbReference>
<dbReference type="EMBL" id="OA882069">
    <property type="protein sequence ID" value="CAD7272447.1"/>
    <property type="molecule type" value="Genomic_DNA"/>
</dbReference>
<dbReference type="OrthoDB" id="47007at2759"/>
<gene>
    <name evidence="2" type="ORF">NMOB1V02_LOCUS377</name>
</gene>
<dbReference type="PRINTS" id="PR00080">
    <property type="entry name" value="SDRFAMILY"/>
</dbReference>
<accession>A0A7R9BDR6</accession>
<dbReference type="InterPro" id="IPR002347">
    <property type="entry name" value="SDR_fam"/>
</dbReference>
<proteinExistence type="predicted"/>
<dbReference type="EMBL" id="CAJPEX010000032">
    <property type="protein sequence ID" value="CAG0912599.1"/>
    <property type="molecule type" value="Genomic_DNA"/>
</dbReference>
<dbReference type="InterPro" id="IPR036291">
    <property type="entry name" value="NAD(P)-bd_dom_sf"/>
</dbReference>
<keyword evidence="1" id="KW-0560">Oxidoreductase</keyword>
<organism evidence="2">
    <name type="scientific">Notodromas monacha</name>
    <dbReference type="NCBI Taxonomy" id="399045"/>
    <lineage>
        <taxon>Eukaryota</taxon>
        <taxon>Metazoa</taxon>
        <taxon>Ecdysozoa</taxon>
        <taxon>Arthropoda</taxon>
        <taxon>Crustacea</taxon>
        <taxon>Oligostraca</taxon>
        <taxon>Ostracoda</taxon>
        <taxon>Podocopa</taxon>
        <taxon>Podocopida</taxon>
        <taxon>Cypridocopina</taxon>
        <taxon>Cypridoidea</taxon>
        <taxon>Cyprididae</taxon>
        <taxon>Notodromas</taxon>
    </lineage>
</organism>